<gene>
    <name evidence="1" type="ORF">L1F33_10715</name>
</gene>
<dbReference type="SUPFAM" id="SSF55486">
    <property type="entry name" value="Metalloproteases ('zincins'), catalytic domain"/>
    <property type="match status" value="1"/>
</dbReference>
<dbReference type="Proteomes" id="UP001065265">
    <property type="component" value="Chromosome"/>
</dbReference>
<accession>A0ABY5SVY6</accession>
<dbReference type="GO" id="GO:0016787">
    <property type="term" value="F:hydrolase activity"/>
    <property type="evidence" value="ECO:0007669"/>
    <property type="project" value="UniProtKB-KW"/>
</dbReference>
<dbReference type="EMBL" id="CP092471">
    <property type="protein sequence ID" value="UVI38717.1"/>
    <property type="molecule type" value="Genomic_DNA"/>
</dbReference>
<keyword evidence="1" id="KW-0378">Hydrolase</keyword>
<evidence type="ECO:0000313" key="2">
    <source>
        <dbReference type="Proteomes" id="UP001065265"/>
    </source>
</evidence>
<protein>
    <submittedName>
        <fullName evidence="1">Glycoside hydrolase</fullName>
    </submittedName>
</protein>
<proteinExistence type="predicted"/>
<organism evidence="1 2">
    <name type="scientific">Qipengyuania spongiae</name>
    <dbReference type="NCBI Taxonomy" id="2909673"/>
    <lineage>
        <taxon>Bacteria</taxon>
        <taxon>Pseudomonadati</taxon>
        <taxon>Pseudomonadota</taxon>
        <taxon>Alphaproteobacteria</taxon>
        <taxon>Sphingomonadales</taxon>
        <taxon>Erythrobacteraceae</taxon>
        <taxon>Qipengyuania</taxon>
    </lineage>
</organism>
<evidence type="ECO:0000313" key="1">
    <source>
        <dbReference type="EMBL" id="UVI38717.1"/>
    </source>
</evidence>
<dbReference type="RefSeq" id="WP_265557895.1">
    <property type="nucleotide sequence ID" value="NZ_CP092471.1"/>
</dbReference>
<dbReference type="PROSITE" id="PS51257">
    <property type="entry name" value="PROKAR_LIPOPROTEIN"/>
    <property type="match status" value="1"/>
</dbReference>
<reference evidence="1" key="1">
    <citation type="submission" date="2022-02" db="EMBL/GenBank/DDBJ databases">
        <title>Qipengyuania spongiae sp. nov., isolated from marine sponge.</title>
        <authorList>
            <person name="Li Z."/>
            <person name="Zhang M."/>
        </authorList>
    </citation>
    <scope>NUCLEOTIDE SEQUENCE</scope>
    <source>
        <strain evidence="1">PHS-Z21</strain>
    </source>
</reference>
<name>A0ABY5SVY6_9SPHN</name>
<sequence>MSNTSSRRSASTNRPLIRLAWVALLLGGCSATVGPVPISGSVPASLGVDPFYTKHVSASGVPILSSDRVSDEALVAARDMARGMLAHRPDLARWLAANGWRMALIAEDEALLDLPENAGWAKPGADDPRLTRCERIHYEDRIGRFTPREYWNARARATGGKYMADGEEDVLGRPSSRYFGETIFVHEFAHQILYAVEAVDPALYAEVEASYAAALAQGLWKDEYGSTTVQEYWAEGTQFWFNSNRLQVFDNRRILNDADLAAYDPRLHAALAKVFGDDHRLASDPFYLRAARVPPGPIPANTAEQC</sequence>
<keyword evidence="2" id="KW-1185">Reference proteome</keyword>